<accession>X1TX62</accession>
<name>X1TX62_9ZZZZ</name>
<feature type="compositionally biased region" description="Basic and acidic residues" evidence="1">
    <location>
        <begin position="212"/>
        <end position="229"/>
    </location>
</feature>
<feature type="compositionally biased region" description="Low complexity" evidence="1">
    <location>
        <begin position="1"/>
        <end position="16"/>
    </location>
</feature>
<reference evidence="2" key="1">
    <citation type="journal article" date="2014" name="Front. Microbiol.">
        <title>High frequency of phylogenetically diverse reductive dehalogenase-homologous genes in deep subseafloor sedimentary metagenomes.</title>
        <authorList>
            <person name="Kawai M."/>
            <person name="Futagami T."/>
            <person name="Toyoda A."/>
            <person name="Takaki Y."/>
            <person name="Nishi S."/>
            <person name="Hori S."/>
            <person name="Arai W."/>
            <person name="Tsubouchi T."/>
            <person name="Morono Y."/>
            <person name="Uchiyama I."/>
            <person name="Ito T."/>
            <person name="Fujiyama A."/>
            <person name="Inagaki F."/>
            <person name="Takami H."/>
        </authorList>
    </citation>
    <scope>NUCLEOTIDE SEQUENCE</scope>
    <source>
        <strain evidence="2">Expedition CK06-06</strain>
    </source>
</reference>
<evidence type="ECO:0000256" key="1">
    <source>
        <dbReference type="SAM" id="MobiDB-lite"/>
    </source>
</evidence>
<proteinExistence type="predicted"/>
<evidence type="ECO:0008006" key="3">
    <source>
        <dbReference type="Google" id="ProtNLM"/>
    </source>
</evidence>
<dbReference type="InterPro" id="IPR021251">
    <property type="entry name" value="DUF2793"/>
</dbReference>
<dbReference type="EMBL" id="BARW01009796">
    <property type="protein sequence ID" value="GAI84614.1"/>
    <property type="molecule type" value="Genomic_DNA"/>
</dbReference>
<organism evidence="2">
    <name type="scientific">marine sediment metagenome</name>
    <dbReference type="NCBI Taxonomy" id="412755"/>
    <lineage>
        <taxon>unclassified sequences</taxon>
        <taxon>metagenomes</taxon>
        <taxon>ecological metagenomes</taxon>
    </lineage>
</organism>
<gene>
    <name evidence="2" type="ORF">S12H4_19562</name>
</gene>
<protein>
    <recommendedName>
        <fullName evidence="3">DUF2793 domain-containing protein</fullName>
    </recommendedName>
</protein>
<dbReference type="AlphaFoldDB" id="X1TX62"/>
<feature type="non-terminal residue" evidence="2">
    <location>
        <position position="246"/>
    </location>
</feature>
<dbReference type="Pfam" id="PF10983">
    <property type="entry name" value="DUF2793"/>
    <property type="match status" value="1"/>
</dbReference>
<feature type="region of interest" description="Disordered" evidence="1">
    <location>
        <begin position="211"/>
        <end position="246"/>
    </location>
</feature>
<comment type="caution">
    <text evidence="2">The sequence shown here is derived from an EMBL/GenBank/DDBJ whole genome shotgun (WGS) entry which is preliminary data.</text>
</comment>
<sequence length="246" mass="25876">MDVTTAAASAGVSAEAARQDHKHDIAVKLNELDAPDGPVSFNSQKGTGVATPDAGGDIANKDYVDGKIQGLDWQNSVKGELADPPETPAEGDRYIIIAEATGDWVGHENDITEYISSAWVFFTPDEGFCCRVEDTDLQKVFNGTAWVTFGSTVDHGNLNGLTDDDHPQYIKVAGDRAFTGDQAMGGNKLTGLGAAGTQGDAIPADANLRAPDSSKLEGATKAEVQDHTPKAHLLGSHTEDTLANLK</sequence>
<feature type="region of interest" description="Disordered" evidence="1">
    <location>
        <begin position="1"/>
        <end position="20"/>
    </location>
</feature>
<evidence type="ECO:0000313" key="2">
    <source>
        <dbReference type="EMBL" id="GAI84614.1"/>
    </source>
</evidence>